<dbReference type="RefSeq" id="WP_344502575.1">
    <property type="nucleotide sequence ID" value="NZ_BAAAQD010000005.1"/>
</dbReference>
<comment type="caution">
    <text evidence="1">The sequence shown here is derived from an EMBL/GenBank/DDBJ whole genome shotgun (WGS) entry which is preliminary data.</text>
</comment>
<keyword evidence="2" id="KW-1185">Reference proteome</keyword>
<name>A0ABN2A921_9ACTN</name>
<reference evidence="1 2" key="1">
    <citation type="journal article" date="2019" name="Int. J. Syst. Evol. Microbiol.">
        <title>The Global Catalogue of Microorganisms (GCM) 10K type strain sequencing project: providing services to taxonomists for standard genome sequencing and annotation.</title>
        <authorList>
            <consortium name="The Broad Institute Genomics Platform"/>
            <consortium name="The Broad Institute Genome Sequencing Center for Infectious Disease"/>
            <person name="Wu L."/>
            <person name="Ma J."/>
        </authorList>
    </citation>
    <scope>NUCLEOTIDE SEQUENCE [LARGE SCALE GENOMIC DNA]</scope>
    <source>
        <strain evidence="1 2">JCM 15933</strain>
    </source>
</reference>
<dbReference type="EMBL" id="BAAAQD010000005">
    <property type="protein sequence ID" value="GAA1514089.1"/>
    <property type="molecule type" value="Genomic_DNA"/>
</dbReference>
<protein>
    <submittedName>
        <fullName evidence="1">Uncharacterized protein</fullName>
    </submittedName>
</protein>
<gene>
    <name evidence="1" type="ORF">GCM10009827_030950</name>
</gene>
<organism evidence="1 2">
    <name type="scientific">Dactylosporangium maewongense</name>
    <dbReference type="NCBI Taxonomy" id="634393"/>
    <lineage>
        <taxon>Bacteria</taxon>
        <taxon>Bacillati</taxon>
        <taxon>Actinomycetota</taxon>
        <taxon>Actinomycetes</taxon>
        <taxon>Micromonosporales</taxon>
        <taxon>Micromonosporaceae</taxon>
        <taxon>Dactylosporangium</taxon>
    </lineage>
</organism>
<dbReference type="Proteomes" id="UP001501470">
    <property type="component" value="Unassembled WGS sequence"/>
</dbReference>
<evidence type="ECO:0000313" key="1">
    <source>
        <dbReference type="EMBL" id="GAA1514089.1"/>
    </source>
</evidence>
<accession>A0ABN2A921</accession>
<sequence>MSRFTEVIVLAKEAEQVMEPLTLPDPQRGWHQCFGRVDENQFYGTNFGSSECYAWVIQFQRQTWAGLLPLLESLPWPRPESVQVLIRDEEDDCFGLWMLYDGKLAEVPLPHTDRYNNGRTITGVLSRTDRV</sequence>
<proteinExistence type="predicted"/>
<evidence type="ECO:0000313" key="2">
    <source>
        <dbReference type="Proteomes" id="UP001501470"/>
    </source>
</evidence>